<organism evidence="4 5">
    <name type="scientific">Paenisporosarcina cavernae</name>
    <dbReference type="NCBI Taxonomy" id="2320858"/>
    <lineage>
        <taxon>Bacteria</taxon>
        <taxon>Bacillati</taxon>
        <taxon>Bacillota</taxon>
        <taxon>Bacilli</taxon>
        <taxon>Bacillales</taxon>
        <taxon>Caryophanaceae</taxon>
        <taxon>Paenisporosarcina</taxon>
    </lineage>
</organism>
<evidence type="ECO:0000256" key="1">
    <source>
        <dbReference type="ARBA" id="ARBA00022679"/>
    </source>
</evidence>
<dbReference type="PANTHER" id="PTHR10584:SF167">
    <property type="entry name" value="PFKB DOMAIN PROTEIN"/>
    <property type="match status" value="1"/>
</dbReference>
<evidence type="ECO:0000256" key="2">
    <source>
        <dbReference type="ARBA" id="ARBA00022777"/>
    </source>
</evidence>
<evidence type="ECO:0000313" key="4">
    <source>
        <dbReference type="EMBL" id="AYC30249.1"/>
    </source>
</evidence>
<dbReference type="EMBL" id="CP032418">
    <property type="protein sequence ID" value="AYC30249.1"/>
    <property type="molecule type" value="Genomic_DNA"/>
</dbReference>
<evidence type="ECO:0000259" key="3">
    <source>
        <dbReference type="PROSITE" id="PS50956"/>
    </source>
</evidence>
<dbReference type="PROSITE" id="PS50956">
    <property type="entry name" value="HTH_ASNC_2"/>
    <property type="match status" value="1"/>
</dbReference>
<dbReference type="InterPro" id="IPR036390">
    <property type="entry name" value="WH_DNA-bd_sf"/>
</dbReference>
<dbReference type="Gene3D" id="3.40.1190.20">
    <property type="match status" value="1"/>
</dbReference>
<evidence type="ECO:0000313" key="5">
    <source>
        <dbReference type="Proteomes" id="UP000265725"/>
    </source>
</evidence>
<sequence>MSDKERAIVALLKQNPYSTQQQIAEEIGLSRPAVANMISAMQKKGYIIGRAYILPTRKEIICVGGANIDRKFFLKKELIEGTSNPVSVSESVGGVARNIAENLGRMEHTVRLLTVAGKDADWEKIASKTSGFAEVQSVKFSPTGTTGSYSAVVSPSGEMDVAFANMDIYEELSPTYLEEQKSFLRNASLLISDLNVPKESVTYLRDFAKEEKIPLAIIPVSSPKMDRLPAVLEGIDWLICNKDEAETLLNTSFQQEEAVFEALETIQVRGVRHVIITSGAKGVYVKSDDQPGFFVKAITPKKVVDVTGAGDAFVSATLNAFLAGNKIEDCVQAGLVHATATIESTTTVLEEI</sequence>
<keyword evidence="2" id="KW-0418">Kinase</keyword>
<feature type="domain" description="HTH asnC-type" evidence="3">
    <location>
        <begin position="1"/>
        <end position="67"/>
    </location>
</feature>
<dbReference type="PANTHER" id="PTHR10584">
    <property type="entry name" value="SUGAR KINASE"/>
    <property type="match status" value="1"/>
</dbReference>
<dbReference type="AlphaFoldDB" id="A0A385YTR5"/>
<dbReference type="Proteomes" id="UP000265725">
    <property type="component" value="Chromosome"/>
</dbReference>
<dbReference type="SUPFAM" id="SSF46785">
    <property type="entry name" value="Winged helix' DNA-binding domain"/>
    <property type="match status" value="1"/>
</dbReference>
<dbReference type="InterPro" id="IPR029056">
    <property type="entry name" value="Ribokinase-like"/>
</dbReference>
<accession>A0A385YTR5</accession>
<dbReference type="InterPro" id="IPR011611">
    <property type="entry name" value="PfkB_dom"/>
</dbReference>
<dbReference type="Gene3D" id="1.10.10.10">
    <property type="entry name" value="Winged helix-like DNA-binding domain superfamily/Winged helix DNA-binding domain"/>
    <property type="match status" value="1"/>
</dbReference>
<proteinExistence type="predicted"/>
<dbReference type="InterPro" id="IPR000485">
    <property type="entry name" value="AsnC-type_HTH_dom"/>
</dbReference>
<dbReference type="KEGG" id="paek:D3873_10440"/>
<reference evidence="5" key="1">
    <citation type="submission" date="2018-09" db="EMBL/GenBank/DDBJ databases">
        <authorList>
            <person name="Zhu H."/>
        </authorList>
    </citation>
    <scope>NUCLEOTIDE SEQUENCE [LARGE SCALE GENOMIC DNA]</scope>
    <source>
        <strain evidence="5">K2R23-3</strain>
    </source>
</reference>
<dbReference type="Pfam" id="PF00294">
    <property type="entry name" value="PfkB"/>
    <property type="match status" value="1"/>
</dbReference>
<dbReference type="GO" id="GO:0043565">
    <property type="term" value="F:sequence-specific DNA binding"/>
    <property type="evidence" value="ECO:0007669"/>
    <property type="project" value="InterPro"/>
</dbReference>
<dbReference type="GO" id="GO:0016301">
    <property type="term" value="F:kinase activity"/>
    <property type="evidence" value="ECO:0007669"/>
    <property type="project" value="UniProtKB-KW"/>
</dbReference>
<dbReference type="CDD" id="cd01941">
    <property type="entry name" value="YeiC_kinase_like"/>
    <property type="match status" value="1"/>
</dbReference>
<keyword evidence="5" id="KW-1185">Reference proteome</keyword>
<dbReference type="RefSeq" id="WP_119883966.1">
    <property type="nucleotide sequence ID" value="NZ_CP032418.1"/>
</dbReference>
<dbReference type="SUPFAM" id="SSF53613">
    <property type="entry name" value="Ribokinase-like"/>
    <property type="match status" value="1"/>
</dbReference>
<gene>
    <name evidence="4" type="ORF">D3873_10440</name>
</gene>
<dbReference type="Pfam" id="PF13412">
    <property type="entry name" value="HTH_24"/>
    <property type="match status" value="1"/>
</dbReference>
<dbReference type="InterPro" id="IPR036388">
    <property type="entry name" value="WH-like_DNA-bd_sf"/>
</dbReference>
<protein>
    <submittedName>
        <fullName evidence="4">Winged helix-turn-helix transcriptional regulator</fullName>
    </submittedName>
</protein>
<dbReference type="OrthoDB" id="9806249at2"/>
<keyword evidence="1" id="KW-0808">Transferase</keyword>
<name>A0A385YTR5_9BACL</name>